<dbReference type="SUPFAM" id="SSF109604">
    <property type="entry name" value="HD-domain/PDEase-like"/>
    <property type="match status" value="1"/>
</dbReference>
<sequence>MCSLEPGGEYEETIVEVAAEGGARYFTTDDGARMTEVPESYVTVRRASEIRSMHELDIEEMARLEDELDFSRPVAGHNPLDDPAWTEFLGDTAPVERVVAGVGVAADLAADAAAAPAMAAPAADDGPAPVPPAAAEEPGEPDERLGLTLPAAHDEDDDFEPADAGEPTHIGEDVEMTMESDADWTFEQFEAVVAGSAPAPTPVRAVPPTATGPVTPLAAPAPAPVPAPIAQAPAAPQAPVPAPVAAAPAAPARSPVAPVALPATPPAAQAPTAAQAAPTAASAPSAQVAPMALQIGLAQGIAFVAHRNQTDKLGAPYIDHPGRVAESFDPAVHPLETAVAWLHDVLEDTDLSAETLREAGVAPEVIEAVQVLTRTPGMPDADYYARIRVHAVARSVKLADIADNTAPWRVRKLDHETQSRLAEKYARARAALGAA</sequence>
<evidence type="ECO:0000313" key="3">
    <source>
        <dbReference type="Proteomes" id="UP001501746"/>
    </source>
</evidence>
<evidence type="ECO:0000256" key="1">
    <source>
        <dbReference type="SAM" id="MobiDB-lite"/>
    </source>
</evidence>
<evidence type="ECO:0008006" key="4">
    <source>
        <dbReference type="Google" id="ProtNLM"/>
    </source>
</evidence>
<accession>A0ABP4YWD6</accession>
<name>A0ABP4YWD6_9MICO</name>
<evidence type="ECO:0000313" key="2">
    <source>
        <dbReference type="EMBL" id="GAA1830040.1"/>
    </source>
</evidence>
<dbReference type="EMBL" id="BAAANK010000003">
    <property type="protein sequence ID" value="GAA1830040.1"/>
    <property type="molecule type" value="Genomic_DNA"/>
</dbReference>
<proteinExistence type="predicted"/>
<keyword evidence="3" id="KW-1185">Reference proteome</keyword>
<comment type="caution">
    <text evidence="2">The sequence shown here is derived from an EMBL/GenBank/DDBJ whole genome shotgun (WGS) entry which is preliminary data.</text>
</comment>
<dbReference type="Gene3D" id="1.10.3210.10">
    <property type="entry name" value="Hypothetical protein af1432"/>
    <property type="match status" value="1"/>
</dbReference>
<feature type="region of interest" description="Disordered" evidence="1">
    <location>
        <begin position="120"/>
        <end position="147"/>
    </location>
</feature>
<dbReference type="Proteomes" id="UP001501746">
    <property type="component" value="Unassembled WGS sequence"/>
</dbReference>
<organism evidence="2 3">
    <name type="scientific">Agromyces salentinus</name>
    <dbReference type="NCBI Taxonomy" id="269421"/>
    <lineage>
        <taxon>Bacteria</taxon>
        <taxon>Bacillati</taxon>
        <taxon>Actinomycetota</taxon>
        <taxon>Actinomycetes</taxon>
        <taxon>Micrococcales</taxon>
        <taxon>Microbacteriaceae</taxon>
        <taxon>Agromyces</taxon>
    </lineage>
</organism>
<gene>
    <name evidence="2" type="ORF">GCM10009750_12220</name>
</gene>
<reference evidence="3" key="1">
    <citation type="journal article" date="2019" name="Int. J. Syst. Evol. Microbiol.">
        <title>The Global Catalogue of Microorganisms (GCM) 10K type strain sequencing project: providing services to taxonomists for standard genome sequencing and annotation.</title>
        <authorList>
            <consortium name="The Broad Institute Genomics Platform"/>
            <consortium name="The Broad Institute Genome Sequencing Center for Infectious Disease"/>
            <person name="Wu L."/>
            <person name="Ma J."/>
        </authorList>
    </citation>
    <scope>NUCLEOTIDE SEQUENCE [LARGE SCALE GENOMIC DNA]</scope>
    <source>
        <strain evidence="3">JCM 14323</strain>
    </source>
</reference>
<protein>
    <recommendedName>
        <fullName evidence="4">HD domain-containing protein</fullName>
    </recommendedName>
</protein>